<name>A0AAQ4RHM5_GASAC</name>
<dbReference type="GeneTree" id="ENSGT00940000154902"/>
<dbReference type="InterPro" id="IPR052082">
    <property type="entry name" value="Myelin_sheath_structural"/>
</dbReference>
<feature type="region of interest" description="Disordered" evidence="3">
    <location>
        <begin position="1339"/>
        <end position="1426"/>
    </location>
</feature>
<evidence type="ECO:0000313" key="5">
    <source>
        <dbReference type="Proteomes" id="UP000007635"/>
    </source>
</evidence>
<evidence type="ECO:0000256" key="3">
    <source>
        <dbReference type="SAM" id="MobiDB-lite"/>
    </source>
</evidence>
<sequence>MKDADVTLPEAKADVKLPDVELKETSAEVEIKAPQIKIRTKADGSPSKFKMPTVKLPKFGVETPRATIEALDLDGDINIDGADIKSPENVLAVDVAAPSIDIEDPSIELGGKGSKFKLPSFGFSGPQIKQPGIDLSLSKKDVDVTLPEAKADVKLPDVELKETSAEVEIKAPEIKIGKKGGSPSKFKMPTFKLPKFGVGTPHATIEAPDLDEDIKIPEEVLVVGVAAPSVEIEDPSIELDGKGSKFKLPSLSFSGPQIKRPEIDLSLSKKNVDVTLPDPHTDAKLPDVELKETSAEVEMNAPGIKIGTRGTDESPSKYKMPTFKLPKFGFGSPSADIEVPEKDIKIDGADFQVPEEVLAVDIAAPSIDIKEPSIDIKTTGTEPEGKGRKFKLPSLTFSGPQIKRSDINTSLSRKDVDMTQPSAEIKLTGFKLKESSPEVEIKAPGIDVQTSNVQGSPAKLKMPIFTLPKFGAPCVSVEVPDVDKDIKVDGGNLKLPEVKAEVIPHDVENKEPVGSISVLEAGMIEGDAQSKKTSWTMPKFSFSKTSVKAPEADVNLDAPKVDVTLPAAKMEVHLPDIDIKESSGISVEGGPATELDSKLRSKFTLPKFSFSKQSAKESKFDVSLPVTDVEVKQTEVELSPPEGDVELERQESKFKMPKFGISMPKVKGPVIDLSLLKKDVDVTLPEAKAEAQLPDARIKHASATMEIKTPEIEAPTGKVEGSPSKLKMPTFTMPRFGAATPKVSVDVPDVDETIKIDQAAVEVAAPSIDTEGLSLDLKAKGSELGGSGSKFKMPKFGISMPKVKGPEIDLNLLKKDVDLKLPEAEAEVQLPDVKIKQPSATVEIKAPESEAPTGNVEGSPSKLKMPTFTLPKFRGSTSKVSVDVPDADKKIKIGGATVETTAPGIDGLSVDVKAEGSEVGGSGSKFKMPKFGMSMTKVKGPEIDLSLLKKDVDVTLPEEKAEVKLPSVGVKEPEAFISEIPDSPTVEVETKMKRSNWTFPTFSFSKTGGKITDEDVDLEKPKVDVTSTGAEADVPQPSGEILMEEPSVAEPDSNLKKTKFSLPRFSFSKSSVKAPEVSAELPRVDISLPEGQVIVKQPEMQIKAPEIEAELEGQERKFKFPKFGIALPKAKGPGEELKTSQEDAVISLPEIKAEVKFPQTEVKEPSAAGEIKASETEVKSKDVGGSPMKFKLPAFKMPKFGAAPYDVNVEAPDADKVAETDVAKLKEDVTVDIKGLSADIKSDQIHPAAITDSETPKTETDAVGLGSPSKFKLPSFKMTKLSFSRTNPEDEPIPVHIENKDQQEMKVEPKEERKSPKVTFSLSEILKNMDVEFDVLKTSEDLETSKEVHEIDESSGKQEEAKGKEAKQDTAKSPEKTGWFKFPKFGLSSPSEPAKTSIGDKFTDKMSPEGETLDEEISPTSSVQSSDAFADISSAMTSERVGLSSSSPTKVTVKYSDPNTAAGLRETYGNIITSTARAELISVEPNLPEKITILSSGVSSSSEDTLRLETRNIHVITSNTQATPEAQHAKLLTAVQIQSAGGLPRGPGADEAAPRAIEASHSGKKTVFERHFVTETSSERSESNETIVITKQITRRFDSSEPISGETASSIQRLRDSVHSDKMRFFDGADE</sequence>
<dbReference type="PANTHER" id="PTHR23348:SF41">
    <property type="entry name" value="NEUROBLAST DIFFERENTIATION-ASSOCIATED PROTEIN AHNAK"/>
    <property type="match status" value="1"/>
</dbReference>
<comment type="subcellular location">
    <subcellularLocation>
        <location evidence="1">Nucleus</location>
    </subcellularLocation>
</comment>
<proteinExistence type="predicted"/>
<feature type="compositionally biased region" description="Basic and acidic residues" evidence="3">
    <location>
        <begin position="1297"/>
        <end position="1315"/>
    </location>
</feature>
<evidence type="ECO:0000256" key="2">
    <source>
        <dbReference type="ARBA" id="ARBA00023242"/>
    </source>
</evidence>
<reference evidence="4 5" key="1">
    <citation type="journal article" date="2021" name="G3 (Bethesda)">
        <title>Improved contiguity of the threespine stickleback genome using long-read sequencing.</title>
        <authorList>
            <person name="Nath S."/>
            <person name="Shaw D.E."/>
            <person name="White M.A."/>
        </authorList>
    </citation>
    <scope>NUCLEOTIDE SEQUENCE [LARGE SCALE GENOMIC DNA]</scope>
    <source>
        <strain evidence="4 5">Lake Benthic</strain>
    </source>
</reference>
<dbReference type="GO" id="GO:0005634">
    <property type="term" value="C:nucleus"/>
    <property type="evidence" value="ECO:0007669"/>
    <property type="project" value="UniProtKB-SubCell"/>
</dbReference>
<keyword evidence="2" id="KW-0539">Nucleus</keyword>
<evidence type="ECO:0000256" key="1">
    <source>
        <dbReference type="ARBA" id="ARBA00004123"/>
    </source>
</evidence>
<reference evidence="4" key="2">
    <citation type="submission" date="2025-08" db="UniProtKB">
        <authorList>
            <consortium name="Ensembl"/>
        </authorList>
    </citation>
    <scope>IDENTIFICATION</scope>
</reference>
<keyword evidence="5" id="KW-1185">Reference proteome</keyword>
<dbReference type="GO" id="GO:0043484">
    <property type="term" value="P:regulation of RNA splicing"/>
    <property type="evidence" value="ECO:0007669"/>
    <property type="project" value="TreeGrafter"/>
</dbReference>
<dbReference type="PANTHER" id="PTHR23348">
    <property type="entry name" value="PERIAXIN/AHNAK"/>
    <property type="match status" value="1"/>
</dbReference>
<feature type="region of interest" description="Disordered" evidence="3">
    <location>
        <begin position="1283"/>
        <end position="1317"/>
    </location>
</feature>
<feature type="region of interest" description="Disordered" evidence="3">
    <location>
        <begin position="1598"/>
        <end position="1631"/>
    </location>
</feature>
<dbReference type="Ensembl" id="ENSGACT00000081889.1">
    <property type="protein sequence ID" value="ENSGACP00000063139.1"/>
    <property type="gene ID" value="ENSGACG00000027045.1"/>
</dbReference>
<evidence type="ECO:0000313" key="4">
    <source>
        <dbReference type="Ensembl" id="ENSGACP00000063139.1"/>
    </source>
</evidence>
<reference evidence="4" key="3">
    <citation type="submission" date="2025-09" db="UniProtKB">
        <authorList>
            <consortium name="Ensembl"/>
        </authorList>
    </citation>
    <scope>IDENTIFICATION</scope>
</reference>
<organism evidence="4 5">
    <name type="scientific">Gasterosteus aculeatus aculeatus</name>
    <name type="common">three-spined stickleback</name>
    <dbReference type="NCBI Taxonomy" id="481459"/>
    <lineage>
        <taxon>Eukaryota</taxon>
        <taxon>Metazoa</taxon>
        <taxon>Chordata</taxon>
        <taxon>Craniata</taxon>
        <taxon>Vertebrata</taxon>
        <taxon>Euteleostomi</taxon>
        <taxon>Actinopterygii</taxon>
        <taxon>Neopterygii</taxon>
        <taxon>Teleostei</taxon>
        <taxon>Neoteleostei</taxon>
        <taxon>Acanthomorphata</taxon>
        <taxon>Eupercaria</taxon>
        <taxon>Perciformes</taxon>
        <taxon>Cottioidei</taxon>
        <taxon>Gasterosteales</taxon>
        <taxon>Gasterosteidae</taxon>
        <taxon>Gasterosteus</taxon>
    </lineage>
</organism>
<feature type="region of interest" description="Disordered" evidence="3">
    <location>
        <begin position="1247"/>
        <end position="1269"/>
    </location>
</feature>
<dbReference type="GO" id="GO:0043034">
    <property type="term" value="C:costamere"/>
    <property type="evidence" value="ECO:0007669"/>
    <property type="project" value="TreeGrafter"/>
</dbReference>
<dbReference type="Proteomes" id="UP000007635">
    <property type="component" value="Chromosome XV"/>
</dbReference>
<feature type="compositionally biased region" description="Basic and acidic residues" evidence="3">
    <location>
        <begin position="1339"/>
        <end position="1375"/>
    </location>
</feature>
<protein>
    <submittedName>
        <fullName evidence="4">Uncharacterized protein</fullName>
    </submittedName>
</protein>
<feature type="compositionally biased region" description="Basic and acidic residues" evidence="3">
    <location>
        <begin position="1613"/>
        <end position="1631"/>
    </location>
</feature>
<accession>A0AAQ4RHM5</accession>